<dbReference type="InterPro" id="IPR002491">
    <property type="entry name" value="ABC_transptr_periplasmic_BD"/>
</dbReference>
<gene>
    <name evidence="2" type="ORF">FRZ61_52680</name>
</gene>
<reference evidence="2 3" key="1">
    <citation type="submission" date="2019-08" db="EMBL/GenBank/DDBJ databases">
        <title>Hyperibacter terrae gen. nov., sp. nov. and Hyperibacter viscosus sp. nov., two new members in the family Rhodospirillaceae isolated from the rhizosphere of Hypericum perforatum.</title>
        <authorList>
            <person name="Noviana Z."/>
        </authorList>
    </citation>
    <scope>NUCLEOTIDE SEQUENCE [LARGE SCALE GENOMIC DNA]</scope>
    <source>
        <strain evidence="2 3">R5959</strain>
    </source>
</reference>
<evidence type="ECO:0000259" key="1">
    <source>
        <dbReference type="PROSITE" id="PS50983"/>
    </source>
</evidence>
<dbReference type="EMBL" id="CP042582">
    <property type="protein sequence ID" value="QEX25321.1"/>
    <property type="molecule type" value="Genomic_DNA"/>
</dbReference>
<keyword evidence="3" id="KW-1185">Reference proteome</keyword>
<dbReference type="AlphaFoldDB" id="A0A5J6N624"/>
<dbReference type="PANTHER" id="PTHR30535">
    <property type="entry name" value="VITAMIN B12-BINDING PROTEIN"/>
    <property type="match status" value="1"/>
</dbReference>
<dbReference type="PANTHER" id="PTHR30535:SF34">
    <property type="entry name" value="MOLYBDATE-BINDING PROTEIN MOLA"/>
    <property type="match status" value="1"/>
</dbReference>
<protein>
    <recommendedName>
        <fullName evidence="1">Fe/B12 periplasmic-binding domain-containing protein</fullName>
    </recommendedName>
</protein>
<sequence>MSRPQRLLSLSPNVSMILFALGADDRVVGRTHYCLPSIRSYLEVWGLSADAVAPRLRHWEALPEVGGWPQADREQTMALRPDMVLASGTGTLDAYEAGMFGLGPDAFHNFDIRTLADLDRQILAIGEIVGEPETARDIVARLAAQRDAVLAGRIAPARRPTVLFEYCVCIKYDPDPKRRFANPARFVMAGGHLAPELIRLSGGEPLFASPGDTVAWTEFKAIRDAQPDMVLAFDCNGCPNAMTHPVPARPGWSDLTAVSDGAVYRPTKNIANPNLCYPEALAELVALVTAWDQAHRPA</sequence>
<dbReference type="InterPro" id="IPR050902">
    <property type="entry name" value="ABC_Transporter_SBP"/>
</dbReference>
<organism evidence="2 3">
    <name type="scientific">Hypericibacter adhaerens</name>
    <dbReference type="NCBI Taxonomy" id="2602016"/>
    <lineage>
        <taxon>Bacteria</taxon>
        <taxon>Pseudomonadati</taxon>
        <taxon>Pseudomonadota</taxon>
        <taxon>Alphaproteobacteria</taxon>
        <taxon>Rhodospirillales</taxon>
        <taxon>Dongiaceae</taxon>
        <taxon>Hypericibacter</taxon>
    </lineage>
</organism>
<dbReference type="RefSeq" id="WP_151120585.1">
    <property type="nucleotide sequence ID" value="NZ_CP042582.1"/>
</dbReference>
<dbReference type="GO" id="GO:0071281">
    <property type="term" value="P:cellular response to iron ion"/>
    <property type="evidence" value="ECO:0007669"/>
    <property type="project" value="TreeGrafter"/>
</dbReference>
<dbReference type="PROSITE" id="PS50983">
    <property type="entry name" value="FE_B12_PBP"/>
    <property type="match status" value="1"/>
</dbReference>
<dbReference type="Gene3D" id="3.40.50.1980">
    <property type="entry name" value="Nitrogenase molybdenum iron protein domain"/>
    <property type="match status" value="2"/>
</dbReference>
<name>A0A5J6N624_9PROT</name>
<dbReference type="SUPFAM" id="SSF53807">
    <property type="entry name" value="Helical backbone' metal receptor"/>
    <property type="match status" value="1"/>
</dbReference>
<accession>A0A5J6N624</accession>
<dbReference type="Proteomes" id="UP000325797">
    <property type="component" value="Chromosome"/>
</dbReference>
<evidence type="ECO:0000313" key="3">
    <source>
        <dbReference type="Proteomes" id="UP000325797"/>
    </source>
</evidence>
<feature type="domain" description="Fe/B12 periplasmic-binding" evidence="1">
    <location>
        <begin position="6"/>
        <end position="298"/>
    </location>
</feature>
<proteinExistence type="predicted"/>
<dbReference type="Pfam" id="PF01497">
    <property type="entry name" value="Peripla_BP_2"/>
    <property type="match status" value="1"/>
</dbReference>
<dbReference type="OrthoDB" id="9775594at2"/>
<dbReference type="KEGG" id="hadh:FRZ61_52680"/>
<evidence type="ECO:0000313" key="2">
    <source>
        <dbReference type="EMBL" id="QEX25321.1"/>
    </source>
</evidence>